<accession>A0A345DDB7</accession>
<feature type="transmembrane region" description="Helical" evidence="6">
    <location>
        <begin position="215"/>
        <end position="233"/>
    </location>
</feature>
<feature type="transmembrane region" description="Helical" evidence="6">
    <location>
        <begin position="32"/>
        <end position="49"/>
    </location>
</feature>
<keyword evidence="9" id="KW-1185">Reference proteome</keyword>
<keyword evidence="4 6" id="KW-1133">Transmembrane helix</keyword>
<proteinExistence type="predicted"/>
<dbReference type="InterPro" id="IPR017562">
    <property type="entry name" value="Cyt_c_biogenesis_CcsA"/>
</dbReference>
<evidence type="ECO:0000256" key="3">
    <source>
        <dbReference type="ARBA" id="ARBA00022748"/>
    </source>
</evidence>
<organism evidence="8 9">
    <name type="scientific">Ephemeroptericola cinctiostellae</name>
    <dbReference type="NCBI Taxonomy" id="2268024"/>
    <lineage>
        <taxon>Bacteria</taxon>
        <taxon>Pseudomonadati</taxon>
        <taxon>Pseudomonadota</taxon>
        <taxon>Betaproteobacteria</taxon>
        <taxon>Burkholderiales</taxon>
        <taxon>Burkholderiaceae</taxon>
        <taxon>Ephemeroptericola</taxon>
    </lineage>
</organism>
<dbReference type="Pfam" id="PF01578">
    <property type="entry name" value="Cytochrom_C_asm"/>
    <property type="match status" value="1"/>
</dbReference>
<comment type="subcellular location">
    <subcellularLocation>
        <location evidence="1">Membrane</location>
        <topology evidence="1">Multi-pass membrane protein</topology>
    </subcellularLocation>
</comment>
<feature type="transmembrane region" description="Helical" evidence="6">
    <location>
        <begin position="416"/>
        <end position="434"/>
    </location>
</feature>
<evidence type="ECO:0000256" key="6">
    <source>
        <dbReference type="SAM" id="Phobius"/>
    </source>
</evidence>
<reference evidence="9" key="1">
    <citation type="submission" date="2018-07" db="EMBL/GenBank/DDBJ databases">
        <authorList>
            <person name="Kim H."/>
        </authorList>
    </citation>
    <scope>NUCLEOTIDE SEQUENCE [LARGE SCALE GENOMIC DNA]</scope>
    <source>
        <strain evidence="9">F02</strain>
    </source>
</reference>
<evidence type="ECO:0000256" key="1">
    <source>
        <dbReference type="ARBA" id="ARBA00004141"/>
    </source>
</evidence>
<dbReference type="NCBIfam" id="TIGR03144">
    <property type="entry name" value="cytochr_II_ccsB"/>
    <property type="match status" value="1"/>
</dbReference>
<feature type="transmembrane region" description="Helical" evidence="6">
    <location>
        <begin position="314"/>
        <end position="333"/>
    </location>
</feature>
<dbReference type="EMBL" id="CP031124">
    <property type="protein sequence ID" value="AXF86355.1"/>
    <property type="molecule type" value="Genomic_DNA"/>
</dbReference>
<feature type="transmembrane region" description="Helical" evidence="6">
    <location>
        <begin position="441"/>
        <end position="463"/>
    </location>
</feature>
<sequence length="472" mass="52963">MHKTNTTTPIDLSRYTADAPPAWWRHLNAMDVLYALATLGLFAYGGMKNRDLMDYYEVIILMGGALTAVAIGWFWRPLQIVFACVAVLSLSAVALYQGDLARGEAVFGLKYMLASQPAVMWMSVLFVLATVMYWVNVFFDKPTLGWMASRLAYAALVLGSTALMVRWHESYLIAADVGHIPVSNLYEVFILFSLLTTAFYLYYENHYQTKQLGPYVLLVVCMSVGFLLWYSVARGAHEIKPLIPALQSWWMKIHVPANFIGYGTFSLAAMVAFAYLIKYVGTPYDALPKAFRVSNTNESSTEDLMSQYARKTRVATVVLWVLGALLFAEPLMFRGVQFMATYWAIYFAVGLVIIGAILMARRHLASKLPDFEVLDDIMYKSIAVGFVFFTIATILGALWAADAWGKYWSWDPKETWALVVWLNYAAWLHLRLVAGLRGVFSAYWALIGLVITGFAFLGVNIFLSGLHSYGGL</sequence>
<dbReference type="PANTHER" id="PTHR30071:SF1">
    <property type="entry name" value="CYTOCHROME B_B6 PROTEIN-RELATED"/>
    <property type="match status" value="1"/>
</dbReference>
<dbReference type="GO" id="GO:0017004">
    <property type="term" value="P:cytochrome complex assembly"/>
    <property type="evidence" value="ECO:0007669"/>
    <property type="project" value="UniProtKB-KW"/>
</dbReference>
<feature type="transmembrane region" description="Helical" evidence="6">
    <location>
        <begin position="381"/>
        <end position="401"/>
    </location>
</feature>
<keyword evidence="5 6" id="KW-0472">Membrane</keyword>
<evidence type="ECO:0000256" key="4">
    <source>
        <dbReference type="ARBA" id="ARBA00022989"/>
    </source>
</evidence>
<evidence type="ECO:0000256" key="2">
    <source>
        <dbReference type="ARBA" id="ARBA00022692"/>
    </source>
</evidence>
<dbReference type="GO" id="GO:0005886">
    <property type="term" value="C:plasma membrane"/>
    <property type="evidence" value="ECO:0007669"/>
    <property type="project" value="TreeGrafter"/>
</dbReference>
<name>A0A345DDB7_9BURK</name>
<feature type="transmembrane region" description="Helical" evidence="6">
    <location>
        <begin position="55"/>
        <end position="75"/>
    </location>
</feature>
<dbReference type="GO" id="GO:0020037">
    <property type="term" value="F:heme binding"/>
    <property type="evidence" value="ECO:0007669"/>
    <property type="project" value="InterPro"/>
</dbReference>
<feature type="transmembrane region" description="Helical" evidence="6">
    <location>
        <begin position="80"/>
        <end position="98"/>
    </location>
</feature>
<evidence type="ECO:0000259" key="7">
    <source>
        <dbReference type="Pfam" id="PF01578"/>
    </source>
</evidence>
<dbReference type="OrthoDB" id="9814290at2"/>
<evidence type="ECO:0000256" key="5">
    <source>
        <dbReference type="ARBA" id="ARBA00023136"/>
    </source>
</evidence>
<feature type="transmembrane region" description="Helical" evidence="6">
    <location>
        <begin position="151"/>
        <end position="168"/>
    </location>
</feature>
<dbReference type="Proteomes" id="UP000252182">
    <property type="component" value="Chromosome"/>
</dbReference>
<protein>
    <submittedName>
        <fullName evidence="8">Cytochrome c biogenesis protein CcsA</fullName>
    </submittedName>
</protein>
<feature type="transmembrane region" description="Helical" evidence="6">
    <location>
        <begin position="253"/>
        <end position="277"/>
    </location>
</feature>
<dbReference type="InterPro" id="IPR002541">
    <property type="entry name" value="Cyt_c_assembly"/>
</dbReference>
<dbReference type="InterPro" id="IPR045062">
    <property type="entry name" value="Cyt_c_biogenesis_CcsA/CcmC"/>
</dbReference>
<feature type="transmembrane region" description="Helical" evidence="6">
    <location>
        <begin position="180"/>
        <end position="203"/>
    </location>
</feature>
<keyword evidence="2 6" id="KW-0812">Transmembrane</keyword>
<evidence type="ECO:0000313" key="8">
    <source>
        <dbReference type="EMBL" id="AXF86355.1"/>
    </source>
</evidence>
<feature type="domain" description="Cytochrome c assembly protein" evidence="7">
    <location>
        <begin position="182"/>
        <end position="467"/>
    </location>
</feature>
<keyword evidence="3" id="KW-0201">Cytochrome c-type biogenesis</keyword>
<gene>
    <name evidence="8" type="primary">ccsA</name>
    <name evidence="8" type="ORF">DTO96_102109</name>
</gene>
<feature type="transmembrane region" description="Helical" evidence="6">
    <location>
        <begin position="339"/>
        <end position="360"/>
    </location>
</feature>
<dbReference type="KEGG" id="hyf:DTO96_102109"/>
<feature type="transmembrane region" description="Helical" evidence="6">
    <location>
        <begin position="118"/>
        <end position="139"/>
    </location>
</feature>
<evidence type="ECO:0000313" key="9">
    <source>
        <dbReference type="Proteomes" id="UP000252182"/>
    </source>
</evidence>
<dbReference type="PANTHER" id="PTHR30071">
    <property type="entry name" value="HEME EXPORTER PROTEIN C"/>
    <property type="match status" value="1"/>
</dbReference>
<dbReference type="AlphaFoldDB" id="A0A345DDB7"/>